<dbReference type="EMBL" id="KN833804">
    <property type="protein sequence ID" value="KIK18477.1"/>
    <property type="molecule type" value="Genomic_DNA"/>
</dbReference>
<sequence length="125" mass="14053">MFSCITAVCLAHSPEEHTWTECWDVSSAGFSDRRLPPQCAIASPMKFEVSYKKVFCRTDQPGFTQTGPTNVLYFGGPRRSPLRSNERVVCINARRQLVRIITHSQLLPHSARVDIGCDRCNPLSV</sequence>
<dbReference type="EMBL" id="KN833862">
    <property type="protein sequence ID" value="KIK16273.1"/>
    <property type="molecule type" value="Genomic_DNA"/>
</dbReference>
<proteinExistence type="predicted"/>
<dbReference type="Proteomes" id="UP000054018">
    <property type="component" value="Unassembled WGS sequence"/>
</dbReference>
<evidence type="ECO:0000313" key="1">
    <source>
        <dbReference type="EMBL" id="KIK16273.1"/>
    </source>
</evidence>
<reference evidence="3" key="2">
    <citation type="submission" date="2015-01" db="EMBL/GenBank/DDBJ databases">
        <title>Evolutionary Origins and Diversification of the Mycorrhizal Mutualists.</title>
        <authorList>
            <consortium name="DOE Joint Genome Institute"/>
            <consortium name="Mycorrhizal Genomics Consortium"/>
            <person name="Kohler A."/>
            <person name="Kuo A."/>
            <person name="Nagy L.G."/>
            <person name="Floudas D."/>
            <person name="Copeland A."/>
            <person name="Barry K.W."/>
            <person name="Cichocki N."/>
            <person name="Veneault-Fourrey C."/>
            <person name="LaButti K."/>
            <person name="Lindquist E.A."/>
            <person name="Lipzen A."/>
            <person name="Lundell T."/>
            <person name="Morin E."/>
            <person name="Murat C."/>
            <person name="Riley R."/>
            <person name="Ohm R."/>
            <person name="Sun H."/>
            <person name="Tunlid A."/>
            <person name="Henrissat B."/>
            <person name="Grigoriev I.V."/>
            <person name="Hibbett D.S."/>
            <person name="Martin F."/>
        </authorList>
    </citation>
    <scope>NUCLEOTIDE SEQUENCE [LARGE SCALE GENOMIC DNA]</scope>
    <source>
        <strain evidence="3">441</strain>
    </source>
</reference>
<protein>
    <submittedName>
        <fullName evidence="2">Uncharacterized protein</fullName>
    </submittedName>
</protein>
<name>A0A0C9Z7Y2_9AGAM</name>
<evidence type="ECO:0000313" key="3">
    <source>
        <dbReference type="Proteomes" id="UP000054018"/>
    </source>
</evidence>
<keyword evidence="3" id="KW-1185">Reference proteome</keyword>
<gene>
    <name evidence="2" type="ORF">PISMIDRAFT_189735</name>
    <name evidence="1" type="ORF">PISMIDRAFT_269178</name>
</gene>
<accession>A0A0C9Z7Y2</accession>
<dbReference type="HOGENOM" id="CLU_1993511_0_0_1"/>
<reference evidence="2 3" key="1">
    <citation type="submission" date="2014-04" db="EMBL/GenBank/DDBJ databases">
        <authorList>
            <consortium name="DOE Joint Genome Institute"/>
            <person name="Kuo A."/>
            <person name="Kohler A."/>
            <person name="Costa M.D."/>
            <person name="Nagy L.G."/>
            <person name="Floudas D."/>
            <person name="Copeland A."/>
            <person name="Barry K.W."/>
            <person name="Cichocki N."/>
            <person name="Veneault-Fourrey C."/>
            <person name="LaButti K."/>
            <person name="Lindquist E.A."/>
            <person name="Lipzen A."/>
            <person name="Lundell T."/>
            <person name="Morin E."/>
            <person name="Murat C."/>
            <person name="Sun H."/>
            <person name="Tunlid A."/>
            <person name="Henrissat B."/>
            <person name="Grigoriev I.V."/>
            <person name="Hibbett D.S."/>
            <person name="Martin F."/>
            <person name="Nordberg H.P."/>
            <person name="Cantor M.N."/>
            <person name="Hua S.X."/>
        </authorList>
    </citation>
    <scope>NUCLEOTIDE SEQUENCE [LARGE SCALE GENOMIC DNA]</scope>
    <source>
        <strain evidence="2 3">441</strain>
    </source>
</reference>
<organism evidence="2 3">
    <name type="scientific">Pisolithus microcarpus 441</name>
    <dbReference type="NCBI Taxonomy" id="765257"/>
    <lineage>
        <taxon>Eukaryota</taxon>
        <taxon>Fungi</taxon>
        <taxon>Dikarya</taxon>
        <taxon>Basidiomycota</taxon>
        <taxon>Agaricomycotina</taxon>
        <taxon>Agaricomycetes</taxon>
        <taxon>Agaricomycetidae</taxon>
        <taxon>Boletales</taxon>
        <taxon>Sclerodermatineae</taxon>
        <taxon>Pisolithaceae</taxon>
        <taxon>Pisolithus</taxon>
    </lineage>
</organism>
<dbReference type="AlphaFoldDB" id="A0A0C9Z7Y2"/>
<evidence type="ECO:0000313" key="2">
    <source>
        <dbReference type="EMBL" id="KIK18477.1"/>
    </source>
</evidence>
<reference evidence="2" key="3">
    <citation type="submission" date="2015-02" db="EMBL/GenBank/DDBJ databases">
        <title>Evolutionary Origins and Diversification of the Mycorrhizal Mutualists.</title>
        <authorList>
            <consortium name="DOE Joint Genome Institute"/>
            <consortium name="Mycorrhizal Genomics Consortium"/>
            <person name="Kohler A."/>
            <person name="Kuo A."/>
            <person name="Nagy L.G."/>
            <person name="Floudas D."/>
            <person name="Copeland A."/>
            <person name="Barry K.W."/>
            <person name="Cichocki N."/>
            <person name="Veneault-Fourrey C."/>
            <person name="LaButti K."/>
            <person name="Lindquist E.A."/>
            <person name="Lipzen A."/>
            <person name="Lundell T."/>
            <person name="Morin E."/>
            <person name="Murat C."/>
            <person name="Riley R."/>
            <person name="Ohm R."/>
            <person name="Sun H."/>
            <person name="Tunlid A."/>
            <person name="Henrissat B."/>
            <person name="Grigoriev I.V."/>
            <person name="Hibbett D.S."/>
            <person name="Martin F."/>
        </authorList>
    </citation>
    <scope>NUCLEOTIDE SEQUENCE</scope>
    <source>
        <strain evidence="2 3">441</strain>
    </source>
</reference>